<dbReference type="eggNOG" id="COG0438">
    <property type="taxonomic scope" value="Bacteria"/>
</dbReference>
<dbReference type="Pfam" id="PF00534">
    <property type="entry name" value="Glycos_transf_1"/>
    <property type="match status" value="1"/>
</dbReference>
<dbReference type="SUPFAM" id="SSF53756">
    <property type="entry name" value="UDP-Glycosyltransferase/glycogen phosphorylase"/>
    <property type="match status" value="1"/>
</dbReference>
<evidence type="ECO:0000313" key="4">
    <source>
        <dbReference type="Proteomes" id="UP000006556"/>
    </source>
</evidence>
<dbReference type="Proteomes" id="UP000006556">
    <property type="component" value="Chromosome"/>
</dbReference>
<feature type="domain" description="Glycosyl transferase family 1" evidence="1">
    <location>
        <begin position="193"/>
        <end position="363"/>
    </location>
</feature>
<dbReference type="HOGENOM" id="CLU_009583_0_3_9"/>
<dbReference type="GO" id="GO:0016757">
    <property type="term" value="F:glycosyltransferase activity"/>
    <property type="evidence" value="ECO:0007669"/>
    <property type="project" value="InterPro"/>
</dbReference>
<sequence>MFYIQHIKILIFITLSEMGGAQKVVYHIAAGLPRELFEVTVACAPGGELVRWLQQLPHKVRVVEIPELKRNVSPFFDLLVLYRLYRLIRRGRFDVVHCHSSKAGVLGRLAAWMAGVPKIFFTAHGWGINEYQSRPARFFYAWAERLAGAVSTRVVCVSESDLEKGRRLRLAAGGKLCVIYNGLPEPAKRKGALRGELNIRKEDIVIGMVARLAPPKEPLFFLEIAGRMAAFSERCPGEGKLYFIIIGDGPLRPQCEEFVESKGLNGRVFLLGAREDAAELVQDFDVFVLFSRWEGLPLTVIEAMLAGVPVVANGVGGVGELVVHGETGFLIESLDPGEAERALARLLADRDLRRRMGEAGRRRAREKFSLEQMLRRYRELYLE</sequence>
<dbReference type="CAZy" id="GT4">
    <property type="family name" value="Glycosyltransferase Family 4"/>
</dbReference>
<dbReference type="InterPro" id="IPR028098">
    <property type="entry name" value="Glyco_trans_4-like_N"/>
</dbReference>
<dbReference type="KEGG" id="pth:PTH_2565"/>
<protein>
    <submittedName>
        <fullName evidence="3">Hypothetical membrane protein</fullName>
    </submittedName>
</protein>
<dbReference type="EMBL" id="AP009389">
    <property type="protein sequence ID" value="BAF60746.1"/>
    <property type="molecule type" value="Genomic_DNA"/>
</dbReference>
<proteinExistence type="predicted"/>
<name>A5CZ36_PELTS</name>
<reference evidence="4" key="1">
    <citation type="journal article" date="2008" name="Genome Res.">
        <title>The genome of Pelotomaculum thermopropionicum reveals niche-associated evolution in anaerobic microbiota.</title>
        <authorList>
            <person name="Kosaka T."/>
            <person name="Kato S."/>
            <person name="Shimoyama T."/>
            <person name="Ishii S."/>
            <person name="Abe T."/>
            <person name="Watanabe K."/>
        </authorList>
    </citation>
    <scope>NUCLEOTIDE SEQUENCE [LARGE SCALE GENOMIC DNA]</scope>
    <source>
        <strain evidence="4">DSM 13744 / JCM 10971 / SI</strain>
    </source>
</reference>
<evidence type="ECO:0000259" key="2">
    <source>
        <dbReference type="Pfam" id="PF13439"/>
    </source>
</evidence>
<dbReference type="Gene3D" id="3.40.50.2000">
    <property type="entry name" value="Glycogen Phosphorylase B"/>
    <property type="match status" value="2"/>
</dbReference>
<dbReference type="PANTHER" id="PTHR12526">
    <property type="entry name" value="GLYCOSYLTRANSFERASE"/>
    <property type="match status" value="1"/>
</dbReference>
<keyword evidence="4" id="KW-1185">Reference proteome</keyword>
<dbReference type="STRING" id="370438.PTH_2565"/>
<dbReference type="InterPro" id="IPR001296">
    <property type="entry name" value="Glyco_trans_1"/>
</dbReference>
<accession>A5CZ36</accession>
<dbReference type="PANTHER" id="PTHR12526:SF630">
    <property type="entry name" value="GLYCOSYLTRANSFERASE"/>
    <property type="match status" value="1"/>
</dbReference>
<feature type="domain" description="Glycosyltransferase subfamily 4-like N-terminal" evidence="2">
    <location>
        <begin position="18"/>
        <end position="183"/>
    </location>
</feature>
<evidence type="ECO:0000313" key="3">
    <source>
        <dbReference type="EMBL" id="BAF60746.1"/>
    </source>
</evidence>
<dbReference type="AlphaFoldDB" id="A5CZ36"/>
<evidence type="ECO:0000259" key="1">
    <source>
        <dbReference type="Pfam" id="PF00534"/>
    </source>
</evidence>
<dbReference type="Pfam" id="PF13439">
    <property type="entry name" value="Glyco_transf_4"/>
    <property type="match status" value="1"/>
</dbReference>
<gene>
    <name evidence="3" type="ordered locus">PTH_2565</name>
</gene>
<dbReference type="CDD" id="cd03808">
    <property type="entry name" value="GT4_CapM-like"/>
    <property type="match status" value="1"/>
</dbReference>
<organism evidence="3 4">
    <name type="scientific">Pelotomaculum thermopropionicum (strain DSM 13744 / JCM 10971 / SI)</name>
    <dbReference type="NCBI Taxonomy" id="370438"/>
    <lineage>
        <taxon>Bacteria</taxon>
        <taxon>Bacillati</taxon>
        <taxon>Bacillota</taxon>
        <taxon>Clostridia</taxon>
        <taxon>Eubacteriales</taxon>
        <taxon>Desulfotomaculaceae</taxon>
        <taxon>Pelotomaculum</taxon>
    </lineage>
</organism>